<evidence type="ECO:0000313" key="4">
    <source>
        <dbReference type="Proteomes" id="UP000533639"/>
    </source>
</evidence>
<keyword evidence="1" id="KW-0732">Signal</keyword>
<evidence type="ECO:0000256" key="1">
    <source>
        <dbReference type="SAM" id="SignalP"/>
    </source>
</evidence>
<proteinExistence type="predicted"/>
<dbReference type="Pfam" id="PF20448">
    <property type="entry name" value="DUF6705"/>
    <property type="match status" value="1"/>
</dbReference>
<evidence type="ECO:0000259" key="2">
    <source>
        <dbReference type="Pfam" id="PF20448"/>
    </source>
</evidence>
<dbReference type="RefSeq" id="WP_317169663.1">
    <property type="nucleotide sequence ID" value="NZ_CAIJDE010000064.1"/>
</dbReference>
<sequence>MKTIIILSLMIVSLSCKAQQIVPLEKAIEYRDSDIEIPDGTYLKVVNGLLNKYLGIWKGTYNNKNYVFIITKTKKDFLEISKDKLLVRYLITTPTGSILEDTRNLPDTNPLVIEGDYISKSKGYYTLNYFGQNSKCGQSGVVFISTTKDNKQMKLSLSPNQGFINNKCSKIADQILPTTSMNLTKQ</sequence>
<dbReference type="PROSITE" id="PS51257">
    <property type="entry name" value="PROKAR_LIPOPROTEIN"/>
    <property type="match status" value="1"/>
</dbReference>
<name>A0A9N8J823_9FLAO</name>
<reference evidence="3 4" key="1">
    <citation type="submission" date="2020-06" db="EMBL/GenBank/DDBJ databases">
        <authorList>
            <person name="Criscuolo A."/>
        </authorList>
    </citation>
    <scope>NUCLEOTIDE SEQUENCE [LARGE SCALE GENOMIC DNA]</scope>
    <source>
        <strain evidence="3">PXU-55</strain>
    </source>
</reference>
<organism evidence="3 4">
    <name type="scientific">Flavobacterium panici</name>
    <dbReference type="NCBI Taxonomy" id="2654843"/>
    <lineage>
        <taxon>Bacteria</taxon>
        <taxon>Pseudomonadati</taxon>
        <taxon>Bacteroidota</taxon>
        <taxon>Flavobacteriia</taxon>
        <taxon>Flavobacteriales</taxon>
        <taxon>Flavobacteriaceae</taxon>
        <taxon>Flavobacterium</taxon>
    </lineage>
</organism>
<evidence type="ECO:0000313" key="3">
    <source>
        <dbReference type="EMBL" id="CAC9976799.1"/>
    </source>
</evidence>
<feature type="chain" id="PRO_5040511388" description="DUF6705 domain-containing protein" evidence="1">
    <location>
        <begin position="19"/>
        <end position="186"/>
    </location>
</feature>
<dbReference type="InterPro" id="IPR046551">
    <property type="entry name" value="DUF6705"/>
</dbReference>
<dbReference type="AlphaFoldDB" id="A0A9N8J823"/>
<feature type="signal peptide" evidence="1">
    <location>
        <begin position="1"/>
        <end position="18"/>
    </location>
</feature>
<accession>A0A9N8J823</accession>
<dbReference type="EMBL" id="CAIJDE010000064">
    <property type="protein sequence ID" value="CAC9976799.1"/>
    <property type="molecule type" value="Genomic_DNA"/>
</dbReference>
<dbReference type="Proteomes" id="UP000533639">
    <property type="component" value="Unassembled WGS sequence"/>
</dbReference>
<gene>
    <name evidence="3" type="ORF">FLAPXU55_04527</name>
</gene>
<feature type="domain" description="DUF6705" evidence="2">
    <location>
        <begin position="1"/>
        <end position="129"/>
    </location>
</feature>
<keyword evidence="4" id="KW-1185">Reference proteome</keyword>
<protein>
    <recommendedName>
        <fullName evidence="2">DUF6705 domain-containing protein</fullName>
    </recommendedName>
</protein>
<comment type="caution">
    <text evidence="3">The sequence shown here is derived from an EMBL/GenBank/DDBJ whole genome shotgun (WGS) entry which is preliminary data.</text>
</comment>